<dbReference type="SUPFAM" id="SSF46966">
    <property type="entry name" value="Spectrin repeat"/>
    <property type="match status" value="2"/>
</dbReference>
<accession>A0A8X6W8C5</accession>
<evidence type="ECO:0000256" key="1">
    <source>
        <dbReference type="ARBA" id="ARBA00022737"/>
    </source>
</evidence>
<reference evidence="2" key="1">
    <citation type="submission" date="2020-08" db="EMBL/GenBank/DDBJ databases">
        <title>Multicomponent nature underlies the extraordinary mechanical properties of spider dragline silk.</title>
        <authorList>
            <person name="Kono N."/>
            <person name="Nakamura H."/>
            <person name="Mori M."/>
            <person name="Yoshida Y."/>
            <person name="Ohtoshi R."/>
            <person name="Malay A.D."/>
            <person name="Moran D.A.P."/>
            <person name="Tomita M."/>
            <person name="Numata K."/>
            <person name="Arakawa K."/>
        </authorList>
    </citation>
    <scope>NUCLEOTIDE SEQUENCE</scope>
</reference>
<dbReference type="InterPro" id="IPR002017">
    <property type="entry name" value="Spectrin_repeat"/>
</dbReference>
<protein>
    <submittedName>
        <fullName evidence="2">Dystrophin</fullName>
    </submittedName>
</protein>
<gene>
    <name evidence="2" type="primary">DMD</name>
    <name evidence="2" type="ORF">TNCV_2626861</name>
</gene>
<comment type="caution">
    <text evidence="2">The sequence shown here is derived from an EMBL/GenBank/DDBJ whole genome shotgun (WGS) entry which is preliminary data.</text>
</comment>
<dbReference type="SMART" id="SM00150">
    <property type="entry name" value="SPEC"/>
    <property type="match status" value="1"/>
</dbReference>
<dbReference type="InterPro" id="IPR018159">
    <property type="entry name" value="Spectrin/alpha-actinin"/>
</dbReference>
<evidence type="ECO:0000313" key="3">
    <source>
        <dbReference type="Proteomes" id="UP000887159"/>
    </source>
</evidence>
<dbReference type="CDD" id="cd00176">
    <property type="entry name" value="SPEC"/>
    <property type="match status" value="1"/>
</dbReference>
<dbReference type="Pfam" id="PF00435">
    <property type="entry name" value="Spectrin"/>
    <property type="match status" value="1"/>
</dbReference>
<name>A0A8X6W8C5_TRICX</name>
<evidence type="ECO:0000313" key="2">
    <source>
        <dbReference type="EMBL" id="GFY29516.1"/>
    </source>
</evidence>
<dbReference type="AlphaFoldDB" id="A0A8X6W8C5"/>
<dbReference type="Gene3D" id="1.20.58.60">
    <property type="match status" value="2"/>
</dbReference>
<keyword evidence="1" id="KW-0677">Repeat</keyword>
<proteinExistence type="predicted"/>
<dbReference type="EMBL" id="BMAU01021388">
    <property type="protein sequence ID" value="GFY29516.1"/>
    <property type="molecule type" value="Genomic_DNA"/>
</dbReference>
<dbReference type="Proteomes" id="UP000887159">
    <property type="component" value="Unassembled WGS sequence"/>
</dbReference>
<keyword evidence="3" id="KW-1185">Reference proteome</keyword>
<organism evidence="2 3">
    <name type="scientific">Trichonephila clavipes</name>
    <name type="common">Golden silk orbweaver</name>
    <name type="synonym">Nephila clavipes</name>
    <dbReference type="NCBI Taxonomy" id="2585209"/>
    <lineage>
        <taxon>Eukaryota</taxon>
        <taxon>Metazoa</taxon>
        <taxon>Ecdysozoa</taxon>
        <taxon>Arthropoda</taxon>
        <taxon>Chelicerata</taxon>
        <taxon>Arachnida</taxon>
        <taxon>Araneae</taxon>
        <taxon>Araneomorphae</taxon>
        <taxon>Entelegynae</taxon>
        <taxon>Araneoidea</taxon>
        <taxon>Nephilidae</taxon>
        <taxon>Trichonephila</taxon>
    </lineage>
</organism>
<dbReference type="PANTHER" id="PTHR11915">
    <property type="entry name" value="SPECTRIN/FILAMIN RELATED CYTOSKELETAL PROTEIN"/>
    <property type="match status" value="1"/>
</dbReference>
<sequence length="394" mass="44023">MLQKQVSEKMAIMEGINVTGHKVLDQCSAPDAILLQEQLDSLNKRWKSLVAELATRKTKLDEDKSTLAVVKDEMEDLTSWLKETETLLCGTPRTTDLANAKVLLGKLKEHEQDIPSRRSSLLTIMLAGPLVNVEEVEILEQRYAKVTGLLPDRRQNLETYVNKLSKFQEEAVIENEWLKDSRKRLEERLALYSAGRTVSDPSDVTKEDVESHHKIISKLVQQQNELESAAQKSSLILSPSVKRATSNLASEWAALSQVLKKIRPYERCPSPMNLETIAPLSSNSNILEARRSRTTFGGTLPTSGPGKIWADQLCELIDWLESQDLHLQMQVVDVTDEDAIVSVIEKVQVQWSSGSISRFHTTGPGSILRLGKVDSAYHLYCSGSINEYQACLGA</sequence>